<feature type="binding site" evidence="8">
    <location>
        <position position="22"/>
    </location>
    <ligand>
        <name>phosphoenolpyruvate</name>
        <dbReference type="ChEBI" id="CHEBI:58702"/>
    </ligand>
</feature>
<dbReference type="PIRSF" id="PIRSF000505">
    <property type="entry name" value="EPSPS"/>
    <property type="match status" value="1"/>
</dbReference>
<comment type="subcellular location">
    <subcellularLocation>
        <location evidence="8">Cytoplasm</location>
    </subcellularLocation>
</comment>
<evidence type="ECO:0000256" key="1">
    <source>
        <dbReference type="ARBA" id="ARBA00004811"/>
    </source>
</evidence>
<evidence type="ECO:0000256" key="7">
    <source>
        <dbReference type="ARBA" id="ARBA00044633"/>
    </source>
</evidence>
<keyword evidence="3 8" id="KW-0963">Cytoplasm</keyword>
<feature type="binding site" evidence="8">
    <location>
        <position position="27"/>
    </location>
    <ligand>
        <name>3-phosphoshikimate</name>
        <dbReference type="ChEBI" id="CHEBI:145989"/>
    </ligand>
</feature>
<dbReference type="CDD" id="cd01556">
    <property type="entry name" value="EPSP_synthase"/>
    <property type="match status" value="1"/>
</dbReference>
<dbReference type="GO" id="GO:0005737">
    <property type="term" value="C:cytoplasm"/>
    <property type="evidence" value="ECO:0007669"/>
    <property type="project" value="UniProtKB-SubCell"/>
</dbReference>
<comment type="similarity">
    <text evidence="2 8">Belongs to the EPSP synthase family.</text>
</comment>
<evidence type="ECO:0000313" key="11">
    <source>
        <dbReference type="Proteomes" id="UP000037997"/>
    </source>
</evidence>
<evidence type="ECO:0000256" key="4">
    <source>
        <dbReference type="ARBA" id="ARBA00022605"/>
    </source>
</evidence>
<dbReference type="PROSITE" id="PS00885">
    <property type="entry name" value="EPSP_SYNTHASE_2"/>
    <property type="match status" value="1"/>
</dbReference>
<dbReference type="HAMAP" id="MF_00210">
    <property type="entry name" value="EPSP_synth"/>
    <property type="match status" value="1"/>
</dbReference>
<dbReference type="PANTHER" id="PTHR21090:SF5">
    <property type="entry name" value="PENTAFUNCTIONAL AROM POLYPEPTIDE"/>
    <property type="match status" value="1"/>
</dbReference>
<dbReference type="InterPro" id="IPR023193">
    <property type="entry name" value="EPSP_synthase_CS"/>
</dbReference>
<feature type="binding site" evidence="8">
    <location>
        <position position="23"/>
    </location>
    <ligand>
        <name>3-phosphoshikimate</name>
        <dbReference type="ChEBI" id="CHEBI:145989"/>
    </ligand>
</feature>
<keyword evidence="5 8" id="KW-0808">Transferase</keyword>
<feature type="domain" description="Enolpyruvate transferase" evidence="9">
    <location>
        <begin position="17"/>
        <end position="424"/>
    </location>
</feature>
<feature type="binding site" evidence="8">
    <location>
        <position position="168"/>
    </location>
    <ligand>
        <name>phosphoenolpyruvate</name>
        <dbReference type="ChEBI" id="CHEBI:58702"/>
    </ligand>
</feature>
<accession>A0A0N1E896</accession>
<dbReference type="PATRIC" id="fig|35818.11.peg.1744"/>
<feature type="active site" description="Proton acceptor" evidence="8">
    <location>
        <position position="319"/>
    </location>
</feature>
<evidence type="ECO:0000259" key="9">
    <source>
        <dbReference type="Pfam" id="PF00275"/>
    </source>
</evidence>
<comment type="pathway">
    <text evidence="1 8">Metabolic intermediate biosynthesis; chorismate biosynthesis; chorismate from D-erythrose 4-phosphate and phosphoenolpyruvate: step 6/7.</text>
</comment>
<name>A0A0N1E896_9HELI</name>
<proteinExistence type="inferred from homology"/>
<dbReference type="InterPro" id="IPR013792">
    <property type="entry name" value="RNA3'P_cycl/enolpyr_Trfase_a/b"/>
</dbReference>
<dbReference type="SUPFAM" id="SSF55205">
    <property type="entry name" value="EPT/RTPC-like"/>
    <property type="match status" value="1"/>
</dbReference>
<evidence type="ECO:0000256" key="6">
    <source>
        <dbReference type="ARBA" id="ARBA00023141"/>
    </source>
</evidence>
<dbReference type="UniPathway" id="UPA00053">
    <property type="reaction ID" value="UER00089"/>
</dbReference>
<sequence length="433" mass="47549">MILEVCKAQSFKLAIEKIASDKSISHRCAIFSLLSDKPSYIQNYLKGEDTLDTLKIAKRLGLEVKEESRGMVFLPPKSIKEPSEILDCGNAGTAIRLYLGLLSAQKGMFVLSGDCYLNNRPMKRVVEPLRSIGATIFGRDNGNFAPLVVMGNQGLKSFEYVSKIPSAQVKSALILSGLFANGDSKYFEPELSRDHTERMLRGMGAEIESKIHQGGDVEVSISPLKQALKPLEMNIPADPSSAFFFAVAVAIMPESYGLLKNVLLNPTRIEAFKMLEKMGVKIAYKENSNTYESIGDIEIVSPKKLQSIEVNEKISWLIDEIPALAIAMACANGVSKVTNAKELRVKETDRIKAVVENLKLCGIEAKELDDGFVIIGGEIQKAEVSSYGDHRIAMSFAIAGLKNGMRITQAEYINISFPNFLEILGQITQTKGN</sequence>
<dbReference type="Proteomes" id="UP000037997">
    <property type="component" value="Unassembled WGS sequence"/>
</dbReference>
<comment type="subunit">
    <text evidence="8">Monomer.</text>
</comment>
<feature type="binding site" evidence="8">
    <location>
        <position position="22"/>
    </location>
    <ligand>
        <name>3-phosphoshikimate</name>
        <dbReference type="ChEBI" id="CHEBI:145989"/>
    </ligand>
</feature>
<dbReference type="EMBL" id="JNOC01000044">
    <property type="protein sequence ID" value="KPH55362.1"/>
    <property type="molecule type" value="Genomic_DNA"/>
</dbReference>
<dbReference type="Pfam" id="PF00275">
    <property type="entry name" value="EPSP_synthase"/>
    <property type="match status" value="1"/>
</dbReference>
<dbReference type="GO" id="GO:0003866">
    <property type="term" value="F:3-phosphoshikimate 1-carboxyvinyltransferase activity"/>
    <property type="evidence" value="ECO:0007669"/>
    <property type="project" value="UniProtKB-UniRule"/>
</dbReference>
<comment type="caution">
    <text evidence="8">Lacks conserved residue(s) required for the propagation of feature annotation.</text>
</comment>
<dbReference type="EC" id="2.5.1.19" evidence="8"/>
<feature type="binding site" evidence="8">
    <location>
        <position position="350"/>
    </location>
    <ligand>
        <name>phosphoenolpyruvate</name>
        <dbReference type="ChEBI" id="CHEBI:58702"/>
    </ligand>
</feature>
<feature type="binding site" evidence="8">
    <location>
        <position position="346"/>
    </location>
    <ligand>
        <name>3-phosphoshikimate</name>
        <dbReference type="ChEBI" id="CHEBI:145989"/>
    </ligand>
</feature>
<comment type="caution">
    <text evidence="10">The sequence shown here is derived from an EMBL/GenBank/DDBJ whole genome shotgun (WGS) entry which is preliminary data.</text>
</comment>
<reference evidence="10 11" key="1">
    <citation type="submission" date="2014-06" db="EMBL/GenBank/DDBJ databases">
        <title>Helicobacter pullorum isolates in fresh chicken meat - phenotypic and genotypic features.</title>
        <authorList>
            <person name="Borges V."/>
            <person name="Santos A."/>
            <person name="Correia C.B."/>
            <person name="Saraiva M."/>
            <person name="Menard A."/>
            <person name="Vieira L."/>
            <person name="Sampaio D.A."/>
            <person name="Gomes J.P."/>
            <person name="Oleastro M."/>
        </authorList>
    </citation>
    <scope>NUCLEOTIDE SEQUENCE [LARGE SCALE GENOMIC DNA]</scope>
    <source>
        <strain evidence="10 11">229334/12</strain>
    </source>
</reference>
<dbReference type="InterPro" id="IPR036968">
    <property type="entry name" value="Enolpyruvate_Tfrase_sf"/>
</dbReference>
<comment type="function">
    <text evidence="8">Catalyzes the transfer of the enolpyruvyl moiety of phosphoenolpyruvate (PEP) to the 5-hydroxyl of shikimate-3-phosphate (S3P) to produce enolpyruvyl shikimate-3-phosphate and inorganic phosphate.</text>
</comment>
<dbReference type="GO" id="GO:0009073">
    <property type="term" value="P:aromatic amino acid family biosynthetic process"/>
    <property type="evidence" value="ECO:0007669"/>
    <property type="project" value="UniProtKB-KW"/>
</dbReference>
<feature type="binding site" evidence="8">
    <location>
        <position position="120"/>
    </location>
    <ligand>
        <name>phosphoenolpyruvate</name>
        <dbReference type="ChEBI" id="CHEBI:58702"/>
    </ligand>
</feature>
<dbReference type="FunFam" id="3.65.10.10:FF:000005">
    <property type="entry name" value="3-phosphoshikimate 1-carboxyvinyltransferase"/>
    <property type="match status" value="1"/>
</dbReference>
<dbReference type="Gene3D" id="3.65.10.10">
    <property type="entry name" value="Enolpyruvate transferase domain"/>
    <property type="match status" value="2"/>
</dbReference>
<dbReference type="GO" id="GO:0008652">
    <property type="term" value="P:amino acid biosynthetic process"/>
    <property type="evidence" value="ECO:0007669"/>
    <property type="project" value="UniProtKB-KW"/>
</dbReference>
<feature type="binding site" evidence="8">
    <location>
        <position position="319"/>
    </location>
    <ligand>
        <name>3-phosphoshikimate</name>
        <dbReference type="ChEBI" id="CHEBI:145989"/>
    </ligand>
</feature>
<dbReference type="PROSITE" id="PS00104">
    <property type="entry name" value="EPSP_SYNTHASE_1"/>
    <property type="match status" value="1"/>
</dbReference>
<evidence type="ECO:0000256" key="5">
    <source>
        <dbReference type="ARBA" id="ARBA00022679"/>
    </source>
</evidence>
<feature type="binding site" evidence="8">
    <location>
        <position position="391"/>
    </location>
    <ligand>
        <name>phosphoenolpyruvate</name>
        <dbReference type="ChEBI" id="CHEBI:58702"/>
    </ligand>
</feature>
<protein>
    <recommendedName>
        <fullName evidence="8">3-phosphoshikimate 1-carboxyvinyltransferase</fullName>
        <ecNumber evidence="8">2.5.1.19</ecNumber>
    </recommendedName>
    <alternativeName>
        <fullName evidence="8">5-enolpyruvylshikimate-3-phosphate synthase</fullName>
        <shortName evidence="8">EPSP synthase</shortName>
        <shortName evidence="8">EPSPS</shortName>
    </alternativeName>
</protein>
<dbReference type="GO" id="GO:0009423">
    <property type="term" value="P:chorismate biosynthetic process"/>
    <property type="evidence" value="ECO:0007669"/>
    <property type="project" value="UniProtKB-UniRule"/>
</dbReference>
<dbReference type="AlphaFoldDB" id="A0A0N1E896"/>
<keyword evidence="4 8" id="KW-0028">Amino-acid biosynthesis</keyword>
<dbReference type="RefSeq" id="WP_054198251.1">
    <property type="nucleotide sequence ID" value="NZ_JNOC01000044.1"/>
</dbReference>
<gene>
    <name evidence="8" type="primary">aroA</name>
    <name evidence="10" type="ORF">HPU229334_08820</name>
</gene>
<evidence type="ECO:0000256" key="2">
    <source>
        <dbReference type="ARBA" id="ARBA00009948"/>
    </source>
</evidence>
<comment type="catalytic activity">
    <reaction evidence="7">
        <text>3-phosphoshikimate + phosphoenolpyruvate = 5-O-(1-carboxyvinyl)-3-phosphoshikimate + phosphate</text>
        <dbReference type="Rhea" id="RHEA:21256"/>
        <dbReference type="ChEBI" id="CHEBI:43474"/>
        <dbReference type="ChEBI" id="CHEBI:57701"/>
        <dbReference type="ChEBI" id="CHEBI:58702"/>
        <dbReference type="ChEBI" id="CHEBI:145989"/>
        <dbReference type="EC" id="2.5.1.19"/>
    </reaction>
    <physiologicalReaction direction="left-to-right" evidence="7">
        <dbReference type="Rhea" id="RHEA:21257"/>
    </physiologicalReaction>
</comment>
<dbReference type="InterPro" id="IPR001986">
    <property type="entry name" value="Enolpyruvate_Tfrase_dom"/>
</dbReference>
<keyword evidence="6 8" id="KW-0057">Aromatic amino acid biosynthesis</keyword>
<dbReference type="PANTHER" id="PTHR21090">
    <property type="entry name" value="AROM/DEHYDROQUINATE SYNTHASE"/>
    <property type="match status" value="1"/>
</dbReference>
<organism evidence="10 11">
    <name type="scientific">Helicobacter pullorum</name>
    <dbReference type="NCBI Taxonomy" id="35818"/>
    <lineage>
        <taxon>Bacteria</taxon>
        <taxon>Pseudomonadati</taxon>
        <taxon>Campylobacterota</taxon>
        <taxon>Epsilonproteobacteria</taxon>
        <taxon>Campylobacterales</taxon>
        <taxon>Helicobacteraceae</taxon>
        <taxon>Helicobacter</taxon>
    </lineage>
</organism>
<feature type="binding site" evidence="8">
    <location>
        <position position="168"/>
    </location>
    <ligand>
        <name>3-phosphoshikimate</name>
        <dbReference type="ChEBI" id="CHEBI:145989"/>
    </ligand>
</feature>
<dbReference type="InterPro" id="IPR006264">
    <property type="entry name" value="EPSP_synthase"/>
</dbReference>
<dbReference type="NCBIfam" id="TIGR01356">
    <property type="entry name" value="aroA"/>
    <property type="match status" value="1"/>
</dbReference>
<dbReference type="STRING" id="35818.HPU229336_03295"/>
<feature type="binding site" evidence="8">
    <location>
        <position position="92"/>
    </location>
    <ligand>
        <name>phosphoenolpyruvate</name>
        <dbReference type="ChEBI" id="CHEBI:58702"/>
    </ligand>
</feature>
<feature type="binding site" evidence="8">
    <location>
        <position position="166"/>
    </location>
    <ligand>
        <name>3-phosphoshikimate</name>
        <dbReference type="ChEBI" id="CHEBI:145989"/>
    </ligand>
</feature>
<evidence type="ECO:0000256" key="3">
    <source>
        <dbReference type="ARBA" id="ARBA00022490"/>
    </source>
</evidence>
<evidence type="ECO:0000313" key="10">
    <source>
        <dbReference type="EMBL" id="KPH55362.1"/>
    </source>
</evidence>
<evidence type="ECO:0000256" key="8">
    <source>
        <dbReference type="HAMAP-Rule" id="MF_00210"/>
    </source>
</evidence>